<proteinExistence type="predicted"/>
<organism evidence="1">
    <name type="scientific">Anguilla anguilla</name>
    <name type="common">European freshwater eel</name>
    <name type="synonym">Muraena anguilla</name>
    <dbReference type="NCBI Taxonomy" id="7936"/>
    <lineage>
        <taxon>Eukaryota</taxon>
        <taxon>Metazoa</taxon>
        <taxon>Chordata</taxon>
        <taxon>Craniata</taxon>
        <taxon>Vertebrata</taxon>
        <taxon>Euteleostomi</taxon>
        <taxon>Actinopterygii</taxon>
        <taxon>Neopterygii</taxon>
        <taxon>Teleostei</taxon>
        <taxon>Anguilliformes</taxon>
        <taxon>Anguillidae</taxon>
        <taxon>Anguilla</taxon>
    </lineage>
</organism>
<accession>A0A0E9QUL7</accession>
<dbReference type="AlphaFoldDB" id="A0A0E9QUL7"/>
<name>A0A0E9QUL7_ANGAN</name>
<dbReference type="EMBL" id="GBXM01088048">
    <property type="protein sequence ID" value="JAH20529.1"/>
    <property type="molecule type" value="Transcribed_RNA"/>
</dbReference>
<reference evidence="1" key="2">
    <citation type="journal article" date="2015" name="Fish Shellfish Immunol.">
        <title>Early steps in the European eel (Anguilla anguilla)-Vibrio vulnificus interaction in the gills: Role of the RtxA13 toxin.</title>
        <authorList>
            <person name="Callol A."/>
            <person name="Pajuelo D."/>
            <person name="Ebbesson L."/>
            <person name="Teles M."/>
            <person name="MacKenzie S."/>
            <person name="Amaro C."/>
        </authorList>
    </citation>
    <scope>NUCLEOTIDE SEQUENCE</scope>
</reference>
<sequence length="16" mass="1823">MQSRAHILVTVIERLG</sequence>
<evidence type="ECO:0000313" key="1">
    <source>
        <dbReference type="EMBL" id="JAH20529.1"/>
    </source>
</evidence>
<reference evidence="1" key="1">
    <citation type="submission" date="2014-11" db="EMBL/GenBank/DDBJ databases">
        <authorList>
            <person name="Amaro Gonzalez C."/>
        </authorList>
    </citation>
    <scope>NUCLEOTIDE SEQUENCE</scope>
</reference>
<protein>
    <submittedName>
        <fullName evidence="1">Uncharacterized protein</fullName>
    </submittedName>
</protein>